<feature type="region of interest" description="Disordered" evidence="1">
    <location>
        <begin position="778"/>
        <end position="803"/>
    </location>
</feature>
<keyword evidence="2" id="KW-1133">Transmembrane helix</keyword>
<evidence type="ECO:0000313" key="3">
    <source>
        <dbReference type="EMBL" id="MFC7461922.1"/>
    </source>
</evidence>
<sequence length="1201" mass="128285">MNRELLLPRLRPLWVVLLLVLTAWLVAWWAVPVWLKGVIQDQGRAALGREVRVEAVSFRPWSLELEIQGLQVAGATPDEPALLDVARLYVDAEAQSLFRLAPVVDALVVERPVLRLRHLGDGRYDIDDLLTRWAERPKSEGSVSFGLFNLALTDGELALDDTSTGSEHRLRGLSIAVPFLSNLPTQRDVHTEPRIAFELNGSRFDTQLSTLPFAETRATRAQLHLPDLDLSPYLPYWPQSMPWRPLQARVQADLSVAFEQLQQRPVVQLSGRVALHNLKIARTTKGSAGDPLLSWEALSLVLGTSEPLARRVHVEKLSLHAPQLHLARAANGRLNLSDLLPAAGANEADPAPAPPWDVKLDGFELSDGALHWRDAAVSPAWETTVDALTLSGGPLVWPNHAPTPLVLSGRWLDASLTAEGDISPVAANLSLNWRDLPLQGLAPYVGQVLKPALAGRSAADLGLRWRAAVPASAQSSGAAPALQLQLRDLLLQDVALGPTARPLQTLRELRLQNGSIDLNARSADLGQISLSRPVVHVARDATGRWLWEDWLRSEGDQSSDAVQASTVATPWRLGWQGLRLTDGSGRLDDAATPTPVGLRWSALQLRLGAWRSDVVVDAPVSVAMRLAADGQTTNPGTLALDGRLGLTPATASAAMGGKLSAQLKLQRVPAHALTPYMADRLNLVLRQADTSWSGDLELSHNASGLAVVAKGDFTVDDLKALDANDGSPLLDWKSLHLRGLQLALAPGQAFKLSVAETALSDYFARIDIDPTGRVNLQDVVRSPPKGSSAPDPAATSAAGATAQPPAQLSFGPIALVNGNIAFSDRFVKPNYSARLSEVSGGLGAFSNQSGAGSAPAQVSLRGRVEGTGTLDIGGQLNPLLTPPVLDVVGKVRELELPPLSTYALKYTGHGIERGQLSVDVRYQVGADGQLNASNQLTLNRLVFGERAADSDAPNLPVKLAVALLADRNGVIDINLPISGSLNDPQFRLGPVIGRLILGLIGKAVTAPFALLGNLLGGPDAQPGRIDFVAGTDRLADTASPALAAIAKALNDRPALQVTVVGRSDVAGERAAFQRERLQEAVRAEKRRQAMRAGQGAETDTEVSPEAYPALLREVYRRGDFPKPRNAIGLLKDLSVAEMEALWLAHAPPSDEALRALATRRAVAVKERLVAQGLAGARVFVEVAKAGSDAAGSHADLRLSVP</sequence>
<organism evidence="3 4">
    <name type="scientific">Hydrogenophaga defluvii</name>
    <dbReference type="NCBI Taxonomy" id="249410"/>
    <lineage>
        <taxon>Bacteria</taxon>
        <taxon>Pseudomonadati</taxon>
        <taxon>Pseudomonadota</taxon>
        <taxon>Betaproteobacteria</taxon>
        <taxon>Burkholderiales</taxon>
        <taxon>Comamonadaceae</taxon>
        <taxon>Hydrogenophaga</taxon>
    </lineage>
</organism>
<feature type="compositionally biased region" description="Low complexity" evidence="1">
    <location>
        <begin position="786"/>
        <end position="803"/>
    </location>
</feature>
<feature type="transmembrane region" description="Helical" evidence="2">
    <location>
        <begin position="12"/>
        <end position="35"/>
    </location>
</feature>
<name>A0ABW2SEQ9_9BURK</name>
<dbReference type="RefSeq" id="WP_382202516.1">
    <property type="nucleotide sequence ID" value="NZ_JBHTBZ010000048.1"/>
</dbReference>
<dbReference type="PANTHER" id="PTHR30441:SF8">
    <property type="entry name" value="DUF748 DOMAIN-CONTAINING PROTEIN"/>
    <property type="match status" value="1"/>
</dbReference>
<evidence type="ECO:0000313" key="4">
    <source>
        <dbReference type="Proteomes" id="UP001596457"/>
    </source>
</evidence>
<dbReference type="Pfam" id="PF05359">
    <property type="entry name" value="DUF748"/>
    <property type="match status" value="2"/>
</dbReference>
<dbReference type="InterPro" id="IPR052894">
    <property type="entry name" value="AsmA-related"/>
</dbReference>
<dbReference type="Proteomes" id="UP001596457">
    <property type="component" value="Unassembled WGS sequence"/>
</dbReference>
<keyword evidence="4" id="KW-1185">Reference proteome</keyword>
<keyword evidence="2" id="KW-0472">Membrane</keyword>
<accession>A0ABW2SEQ9</accession>
<dbReference type="Gene3D" id="3.30.1330.60">
    <property type="entry name" value="OmpA-like domain"/>
    <property type="match status" value="1"/>
</dbReference>
<proteinExistence type="predicted"/>
<dbReference type="InterPro" id="IPR008023">
    <property type="entry name" value="DUF748"/>
</dbReference>
<reference evidence="4" key="1">
    <citation type="journal article" date="2019" name="Int. J. Syst. Evol. Microbiol.">
        <title>The Global Catalogue of Microorganisms (GCM) 10K type strain sequencing project: providing services to taxonomists for standard genome sequencing and annotation.</title>
        <authorList>
            <consortium name="The Broad Institute Genomics Platform"/>
            <consortium name="The Broad Institute Genome Sequencing Center for Infectious Disease"/>
            <person name="Wu L."/>
            <person name="Ma J."/>
        </authorList>
    </citation>
    <scope>NUCLEOTIDE SEQUENCE [LARGE SCALE GENOMIC DNA]</scope>
    <source>
        <strain evidence="4">CCUG 53903</strain>
    </source>
</reference>
<protein>
    <submittedName>
        <fullName evidence="3">DUF748 domain-containing protein</fullName>
    </submittedName>
</protein>
<dbReference type="EMBL" id="JBHTBZ010000048">
    <property type="protein sequence ID" value="MFC7461922.1"/>
    <property type="molecule type" value="Genomic_DNA"/>
</dbReference>
<gene>
    <name evidence="3" type="ORF">ACFQU0_15940</name>
</gene>
<comment type="caution">
    <text evidence="3">The sequence shown here is derived from an EMBL/GenBank/DDBJ whole genome shotgun (WGS) entry which is preliminary data.</text>
</comment>
<evidence type="ECO:0000256" key="2">
    <source>
        <dbReference type="SAM" id="Phobius"/>
    </source>
</evidence>
<dbReference type="InterPro" id="IPR036737">
    <property type="entry name" value="OmpA-like_sf"/>
</dbReference>
<dbReference type="PANTHER" id="PTHR30441">
    <property type="entry name" value="DUF748 DOMAIN-CONTAINING PROTEIN"/>
    <property type="match status" value="1"/>
</dbReference>
<keyword evidence="2" id="KW-0812">Transmembrane</keyword>
<evidence type="ECO:0000256" key="1">
    <source>
        <dbReference type="SAM" id="MobiDB-lite"/>
    </source>
</evidence>